<keyword evidence="2 7" id="KW-0813">Transport</keyword>
<dbReference type="Gene3D" id="1.10.3720.10">
    <property type="entry name" value="MetI-like"/>
    <property type="match status" value="1"/>
</dbReference>
<name>A0ABT4DMW0_9BACL</name>
<keyword evidence="3" id="KW-1003">Cell membrane</keyword>
<proteinExistence type="inferred from homology"/>
<feature type="transmembrane region" description="Helical" evidence="7">
    <location>
        <begin position="9"/>
        <end position="30"/>
    </location>
</feature>
<comment type="caution">
    <text evidence="9">The sequence shown here is derived from an EMBL/GenBank/DDBJ whole genome shotgun (WGS) entry which is preliminary data.</text>
</comment>
<dbReference type="Proteomes" id="UP001207626">
    <property type="component" value="Unassembled WGS sequence"/>
</dbReference>
<feature type="domain" description="ABC transmembrane type-1" evidence="8">
    <location>
        <begin position="94"/>
        <end position="291"/>
    </location>
</feature>
<evidence type="ECO:0000259" key="8">
    <source>
        <dbReference type="PROSITE" id="PS50928"/>
    </source>
</evidence>
<dbReference type="PANTHER" id="PTHR43163:SF6">
    <property type="entry name" value="DIPEPTIDE TRANSPORT SYSTEM PERMEASE PROTEIN DPPB-RELATED"/>
    <property type="match status" value="1"/>
</dbReference>
<comment type="subcellular location">
    <subcellularLocation>
        <location evidence="1 7">Cell membrane</location>
        <topology evidence="1 7">Multi-pass membrane protein</topology>
    </subcellularLocation>
</comment>
<evidence type="ECO:0000256" key="1">
    <source>
        <dbReference type="ARBA" id="ARBA00004651"/>
    </source>
</evidence>
<organism evidence="9 10">
    <name type="scientific">Paenibacillus apiarius</name>
    <dbReference type="NCBI Taxonomy" id="46240"/>
    <lineage>
        <taxon>Bacteria</taxon>
        <taxon>Bacillati</taxon>
        <taxon>Bacillota</taxon>
        <taxon>Bacilli</taxon>
        <taxon>Bacillales</taxon>
        <taxon>Paenibacillaceae</taxon>
        <taxon>Paenibacillus</taxon>
    </lineage>
</organism>
<dbReference type="PANTHER" id="PTHR43163">
    <property type="entry name" value="DIPEPTIDE TRANSPORT SYSTEM PERMEASE PROTEIN DPPB-RELATED"/>
    <property type="match status" value="1"/>
</dbReference>
<dbReference type="InterPro" id="IPR000515">
    <property type="entry name" value="MetI-like"/>
</dbReference>
<dbReference type="RefSeq" id="WP_087433623.1">
    <property type="nucleotide sequence ID" value="NZ_JAMDLV010000020.1"/>
</dbReference>
<evidence type="ECO:0000256" key="4">
    <source>
        <dbReference type="ARBA" id="ARBA00022692"/>
    </source>
</evidence>
<keyword evidence="10" id="KW-1185">Reference proteome</keyword>
<evidence type="ECO:0000313" key="9">
    <source>
        <dbReference type="EMBL" id="MCY9518669.1"/>
    </source>
</evidence>
<feature type="transmembrane region" description="Helical" evidence="7">
    <location>
        <begin position="272"/>
        <end position="298"/>
    </location>
</feature>
<dbReference type="PROSITE" id="PS50928">
    <property type="entry name" value="ABC_TM1"/>
    <property type="match status" value="1"/>
</dbReference>
<dbReference type="EMBL" id="JAMDLW010000002">
    <property type="protein sequence ID" value="MCY9518669.1"/>
    <property type="molecule type" value="Genomic_DNA"/>
</dbReference>
<evidence type="ECO:0000256" key="3">
    <source>
        <dbReference type="ARBA" id="ARBA00022475"/>
    </source>
</evidence>
<gene>
    <name evidence="9" type="ORF">M5X09_03130</name>
</gene>
<evidence type="ECO:0000256" key="7">
    <source>
        <dbReference type="RuleBase" id="RU363032"/>
    </source>
</evidence>
<reference evidence="9 10" key="1">
    <citation type="submission" date="2022-05" db="EMBL/GenBank/DDBJ databases">
        <title>Genome Sequencing of Bee-Associated Microbes.</title>
        <authorList>
            <person name="Dunlap C."/>
        </authorList>
    </citation>
    <scope>NUCLEOTIDE SEQUENCE [LARGE SCALE GENOMIC DNA]</scope>
    <source>
        <strain evidence="9 10">NRRL NRS-1438</strain>
    </source>
</reference>
<keyword evidence="5 7" id="KW-1133">Transmembrane helix</keyword>
<accession>A0ABT4DMW0</accession>
<feature type="transmembrane region" description="Helical" evidence="7">
    <location>
        <begin position="227"/>
        <end position="252"/>
    </location>
</feature>
<feature type="transmembrane region" description="Helical" evidence="7">
    <location>
        <begin position="172"/>
        <end position="191"/>
    </location>
</feature>
<evidence type="ECO:0000256" key="6">
    <source>
        <dbReference type="ARBA" id="ARBA00023136"/>
    </source>
</evidence>
<dbReference type="SUPFAM" id="SSF161098">
    <property type="entry name" value="MetI-like"/>
    <property type="match status" value="1"/>
</dbReference>
<evidence type="ECO:0000256" key="5">
    <source>
        <dbReference type="ARBA" id="ARBA00022989"/>
    </source>
</evidence>
<evidence type="ECO:0000313" key="10">
    <source>
        <dbReference type="Proteomes" id="UP001207626"/>
    </source>
</evidence>
<keyword evidence="6 7" id="KW-0472">Membrane</keyword>
<comment type="similarity">
    <text evidence="7">Belongs to the binding-protein-dependent transport system permease family.</text>
</comment>
<dbReference type="InterPro" id="IPR035906">
    <property type="entry name" value="MetI-like_sf"/>
</dbReference>
<protein>
    <submittedName>
        <fullName evidence="9">ABC transporter permease</fullName>
    </submittedName>
</protein>
<sequence>MIRYTLVKLFYLVVSLWILASVTFLLMKAIPGDPFMSERAVPPEIKARLMAQYGLDKPLHEQYFIYLNKLVHGDLGISMKMQDREVVQMIRDSFPYSLRLGIVAIIVSVVVGVSLGMLAALRHRKLLDTSSMVLAVIGVSVPSFVLASFFQYLFGVKLKWFAVVGLNAPLDYVLPTIALSALPIAFIARLTRSNMLEVLHSDYIKTARSKGLTAGVIVRRHVLRNGILPVVTYIGPLTANVVTGSFIIEQIFGIGGLGKVFVISISNRDYSLIMGITIFYGLILMSARFLTDLAYGFIDPRIKLGNGKEKAA</sequence>
<feature type="transmembrane region" description="Helical" evidence="7">
    <location>
        <begin position="133"/>
        <end position="152"/>
    </location>
</feature>
<dbReference type="Pfam" id="PF19300">
    <property type="entry name" value="BPD_transp_1_N"/>
    <property type="match status" value="1"/>
</dbReference>
<evidence type="ECO:0000256" key="2">
    <source>
        <dbReference type="ARBA" id="ARBA00022448"/>
    </source>
</evidence>
<keyword evidence="4 7" id="KW-0812">Transmembrane</keyword>
<feature type="transmembrane region" description="Helical" evidence="7">
    <location>
        <begin position="98"/>
        <end position="121"/>
    </location>
</feature>
<dbReference type="InterPro" id="IPR045621">
    <property type="entry name" value="BPD_transp_1_N"/>
</dbReference>
<dbReference type="CDD" id="cd06261">
    <property type="entry name" value="TM_PBP2"/>
    <property type="match status" value="1"/>
</dbReference>
<dbReference type="Pfam" id="PF00528">
    <property type="entry name" value="BPD_transp_1"/>
    <property type="match status" value="1"/>
</dbReference>